<gene>
    <name evidence="1" type="ordered locus">BA_0429</name>
</gene>
<reference evidence="1 2" key="1">
    <citation type="journal article" date="2003" name="Nature">
        <title>The genome sequence of Bacillus anthracis Ames and comparison to closely related bacteria.</title>
        <authorList>
            <person name="Read T.D."/>
            <person name="Peterson S.N."/>
            <person name="Tourasse N."/>
            <person name="Baillie L.W."/>
            <person name="Paulsen I.T."/>
            <person name="Nelson K.E."/>
            <person name="Tettelin H."/>
            <person name="Fouts D.E."/>
            <person name="Eisen J.A."/>
            <person name="Gill S.R."/>
            <person name="Holtzapple E.K."/>
            <person name="Okstad O.A."/>
            <person name="Helgason E."/>
            <person name="Rilstone J."/>
            <person name="Wu M."/>
            <person name="Kolonay J.F."/>
            <person name="Beanan M.J."/>
            <person name="Dodson R.J."/>
            <person name="Brinkac L.M."/>
            <person name="Gwinn M."/>
            <person name="DeBoy R.T."/>
            <person name="Madpu R."/>
            <person name="Daugherty S.C."/>
            <person name="Durkin A.S."/>
            <person name="Haft D.H."/>
            <person name="Nelson W.C."/>
            <person name="Peterson J.D."/>
            <person name="Pop M."/>
            <person name="Khouri H.M."/>
            <person name="Radune D."/>
            <person name="Benton J.L."/>
            <person name="Mahamoud Y."/>
            <person name="Jiang L."/>
            <person name="Hance I.R."/>
            <person name="Weidman J.F."/>
            <person name="Berry K.J."/>
            <person name="Plaut R.D."/>
            <person name="Wolf A.M."/>
            <person name="Watkins K.L."/>
            <person name="Nierman W.C."/>
            <person name="Hazen A."/>
            <person name="Cline R."/>
            <person name="Redmond C."/>
            <person name="Thwaite J.E."/>
            <person name="White O."/>
            <person name="Salzberg S.L."/>
            <person name="Thomason B."/>
            <person name="Friedlander A.M."/>
            <person name="Koehler T.M."/>
            <person name="Hanna P.C."/>
            <person name="Kolsto A.B."/>
            <person name="Fraser C.M."/>
        </authorList>
    </citation>
    <scope>NUCLEOTIDE SEQUENCE [LARGE SCALE GENOMIC DNA]</scope>
    <source>
        <strain evidence="2">Ames / isolate Porton</strain>
    </source>
</reference>
<evidence type="ECO:0000313" key="2">
    <source>
        <dbReference type="Proteomes" id="UP000000427"/>
    </source>
</evidence>
<dbReference type="Pfam" id="PF22871">
    <property type="entry name" value="AimR"/>
    <property type="match status" value="1"/>
</dbReference>
<sequence length="391" mass="45223">MWKVLNVLEGELYVAGIKKNKLADYWGVKPATVTKVFKGANDISFGYLSKTLILLKKSLISQAKIVNDYVTNTDPKPENLREAMEDLAIRGKFELLKAIIDQEIHSDVAENREFAEVYEIIFRRYHDGLNASAYFKLLRQKNKNVKTIEMEVLTEILLCQAQYQSGNYKTLYERLKSVSEKINEITNKFIKECLLLRYKEAIAVTSLQGGEVVESRSICRDILDELEWDDFFSLPKLNAYLKIGESLIFEPDNYDSAKFYLEKTLELLGNPSCKGLEKKWKLVQQTLSFLKIHQQRDLNTLEFVHPSEKAYSMILEGDVLGAKKILLDLKEKNGEWTDIQTAYYALTCEGEERESLLKKSLLMCQKSGNIHYSQLPKNILGFNLKKWYNYL</sequence>
<dbReference type="KEGG" id="ban:BA_0429"/>
<dbReference type="AlphaFoldDB" id="A0A6H3A8P8"/>
<dbReference type="InterPro" id="IPR047705">
    <property type="entry name" value="AimR-like"/>
</dbReference>
<accession>A0A6H3A8P8</accession>
<proteinExistence type="predicted"/>
<evidence type="ECO:0008006" key="3">
    <source>
        <dbReference type="Google" id="ProtNLM"/>
    </source>
</evidence>
<dbReference type="Proteomes" id="UP000000427">
    <property type="component" value="Chromosome"/>
</dbReference>
<dbReference type="GeneID" id="45020489"/>
<protein>
    <recommendedName>
        <fullName evidence="3">Prophage helix-turn-helix protein</fullName>
    </recommendedName>
</protein>
<dbReference type="EMBL" id="AE016879">
    <property type="protein sequence ID" value="AAP24457.1"/>
    <property type="molecule type" value="Genomic_DNA"/>
</dbReference>
<evidence type="ECO:0000313" key="1">
    <source>
        <dbReference type="EMBL" id="AAP24457.1"/>
    </source>
</evidence>
<name>A0A6H3A8P8_BACAN</name>
<dbReference type="NCBIfam" id="NF038310">
    <property type="entry name" value="lysogeny_AimR"/>
    <property type="match status" value="1"/>
</dbReference>
<dbReference type="OMA" id="LCFEIIN"/>
<dbReference type="RefSeq" id="WP_000266075.1">
    <property type="nucleotide sequence ID" value="NZ_AP014833.1"/>
</dbReference>
<organism evidence="1 2">
    <name type="scientific">Bacillus anthracis</name>
    <name type="common">anthrax bacterium</name>
    <dbReference type="NCBI Taxonomy" id="1392"/>
    <lineage>
        <taxon>Bacteria</taxon>
        <taxon>Bacillati</taxon>
        <taxon>Bacillota</taxon>
        <taxon>Bacilli</taxon>
        <taxon>Bacillales</taxon>
        <taxon>Bacillaceae</taxon>
        <taxon>Bacillus</taxon>
        <taxon>Bacillus cereus group</taxon>
    </lineage>
</organism>
<dbReference type="SMR" id="A0A6H3A8P8"/>